<dbReference type="VEuPathDB" id="AmoebaDB:EIN_262650"/>
<evidence type="ECO:0000313" key="4">
    <source>
        <dbReference type="Proteomes" id="UP000014680"/>
    </source>
</evidence>
<dbReference type="InterPro" id="IPR039448">
    <property type="entry name" value="Beta_helix"/>
</dbReference>
<proteinExistence type="predicted"/>
<reference evidence="3 4" key="1">
    <citation type="submission" date="2012-10" db="EMBL/GenBank/DDBJ databases">
        <authorList>
            <person name="Zafar N."/>
            <person name="Inman J."/>
            <person name="Hall N."/>
            <person name="Lorenzi H."/>
            <person name="Caler E."/>
        </authorList>
    </citation>
    <scope>NUCLEOTIDE SEQUENCE [LARGE SCALE GENOMIC DNA]</scope>
    <source>
        <strain evidence="3 4">IP1</strain>
    </source>
</reference>
<dbReference type="InterPro" id="IPR022441">
    <property type="entry name" value="Para_beta_helix_rpt-2"/>
</dbReference>
<dbReference type="InterPro" id="IPR006626">
    <property type="entry name" value="PbH1"/>
</dbReference>
<feature type="chain" id="PRO_5001980126" description="Right handed beta helix domain-containing protein" evidence="1">
    <location>
        <begin position="22"/>
        <end position="499"/>
    </location>
</feature>
<gene>
    <name evidence="3" type="ORF">EIN_262650</name>
</gene>
<name>A0A0A1U1I6_ENTIV</name>
<dbReference type="RefSeq" id="XP_004184114.1">
    <property type="nucleotide sequence ID" value="XM_004184066.1"/>
</dbReference>
<feature type="signal peptide" evidence="1">
    <location>
        <begin position="1"/>
        <end position="21"/>
    </location>
</feature>
<dbReference type="Gene3D" id="2.160.20.10">
    <property type="entry name" value="Single-stranded right-handed beta-helix, Pectin lyase-like"/>
    <property type="match status" value="1"/>
</dbReference>
<protein>
    <recommendedName>
        <fullName evidence="2">Right handed beta helix domain-containing protein</fullName>
    </recommendedName>
</protein>
<sequence>MTNFFFCFILIFLSILPFTVSKVIQVSLTGNTTTLLSACKQAAPGDIIEFTSGLYPPQEVPKNTTGTYDKPIIIRSALNAKVTFETFTGDKYVFQVFNSSNIIVEGPFIVRSGTWLSVSARNSTNVTISNFSIYNSTNWAIFASGVNITIKNNFADGCVLAHENCKTDSWLQCFGTAAIDSYAPILSSNIVFENNEIINAWGEAIDVILCTNCVVKNNYLHNNNWCGIYVDNSCNVIIENNEMRYDTSHRYSCSKDNRFHGIGIGNEDWPVKCVSTTNITVRNNLVLGAPFGIGYWGWSDVAYYSDITIANNNFVNVDKGALDFKSECVVKGKTRNNQFKNNFIYSTLNQYTAVINKSEENTWNISSNVYYGGYEKILQDTWNGSDGNAHSIHLKENEMSFDTIFQRGLFRNCSNESYYNWDVESYCLIPQKQSILKNKGVFVSYSDLDGKVVTDFFGCARNSLKPSVGMSEGDHVCNIDGTKNLFVVMVVVCTMLLFL</sequence>
<dbReference type="Pfam" id="PF13229">
    <property type="entry name" value="Beta_helix"/>
    <property type="match status" value="1"/>
</dbReference>
<dbReference type="SMART" id="SM00710">
    <property type="entry name" value="PbH1"/>
    <property type="match status" value="6"/>
</dbReference>
<dbReference type="SUPFAM" id="SSF51126">
    <property type="entry name" value="Pectin lyase-like"/>
    <property type="match status" value="1"/>
</dbReference>
<keyword evidence="1" id="KW-0732">Signal</keyword>
<accession>A0A0A1U1I6</accession>
<keyword evidence="4" id="KW-1185">Reference proteome</keyword>
<evidence type="ECO:0000259" key="2">
    <source>
        <dbReference type="Pfam" id="PF13229"/>
    </source>
</evidence>
<evidence type="ECO:0000313" key="3">
    <source>
        <dbReference type="EMBL" id="ELP84768.1"/>
    </source>
</evidence>
<dbReference type="GeneID" id="14883738"/>
<dbReference type="InterPro" id="IPR012334">
    <property type="entry name" value="Pectin_lyas_fold"/>
</dbReference>
<organism evidence="3 4">
    <name type="scientific">Entamoeba invadens IP1</name>
    <dbReference type="NCBI Taxonomy" id="370355"/>
    <lineage>
        <taxon>Eukaryota</taxon>
        <taxon>Amoebozoa</taxon>
        <taxon>Evosea</taxon>
        <taxon>Archamoebae</taxon>
        <taxon>Mastigamoebida</taxon>
        <taxon>Entamoebidae</taxon>
        <taxon>Entamoeba</taxon>
    </lineage>
</organism>
<dbReference type="NCBIfam" id="TIGR03804">
    <property type="entry name" value="para_beta_helix"/>
    <property type="match status" value="1"/>
</dbReference>
<evidence type="ECO:0000256" key="1">
    <source>
        <dbReference type="SAM" id="SignalP"/>
    </source>
</evidence>
<dbReference type="Proteomes" id="UP000014680">
    <property type="component" value="Unassembled WGS sequence"/>
</dbReference>
<dbReference type="KEGG" id="eiv:EIN_262650"/>
<dbReference type="AlphaFoldDB" id="A0A0A1U1I6"/>
<dbReference type="EMBL" id="KB207110">
    <property type="protein sequence ID" value="ELP84768.1"/>
    <property type="molecule type" value="Genomic_DNA"/>
</dbReference>
<dbReference type="InterPro" id="IPR011050">
    <property type="entry name" value="Pectin_lyase_fold/virulence"/>
</dbReference>
<feature type="domain" description="Right handed beta helix" evidence="2">
    <location>
        <begin position="116"/>
        <end position="242"/>
    </location>
</feature>